<name>A0A139LL35_9BACE</name>
<protein>
    <submittedName>
        <fullName evidence="1">Uncharacterized protein</fullName>
    </submittedName>
</protein>
<evidence type="ECO:0000313" key="2">
    <source>
        <dbReference type="Proteomes" id="UP000070319"/>
    </source>
</evidence>
<organism evidence="1">
    <name type="scientific">Bacteroides intestinalis</name>
    <dbReference type="NCBI Taxonomy" id="329854"/>
    <lineage>
        <taxon>Bacteria</taxon>
        <taxon>Pseudomonadati</taxon>
        <taxon>Bacteroidota</taxon>
        <taxon>Bacteroidia</taxon>
        <taxon>Bacteroidales</taxon>
        <taxon>Bacteroidaceae</taxon>
        <taxon>Bacteroides</taxon>
    </lineage>
</organism>
<dbReference type="Proteomes" id="UP000070319">
    <property type="component" value="Unassembled WGS sequence"/>
</dbReference>
<comment type="caution">
    <text evidence="1">The sequence shown here is derived from an EMBL/GenBank/DDBJ whole genome shotgun (WGS) entry which is preliminary data.</text>
</comment>
<evidence type="ECO:0000313" key="1">
    <source>
        <dbReference type="EMBL" id="KXT52139.1"/>
    </source>
</evidence>
<accession>A0A139LL35</accession>
<proteinExistence type="predicted"/>
<dbReference type="EMBL" id="LTDF01000070">
    <property type="protein sequence ID" value="KXT52139.1"/>
    <property type="molecule type" value="Genomic_DNA"/>
</dbReference>
<reference evidence="1 2" key="1">
    <citation type="submission" date="2016-02" db="EMBL/GenBank/DDBJ databases">
        <authorList>
            <person name="Wen L."/>
            <person name="He K."/>
            <person name="Yang H."/>
        </authorList>
    </citation>
    <scope>NUCLEOTIDE SEQUENCE [LARGE SCALE GENOMIC DNA]</scope>
    <source>
        <strain evidence="1 2">KLE1704</strain>
    </source>
</reference>
<gene>
    <name evidence="1" type="ORF">HMPREF2531_01719</name>
</gene>
<dbReference type="AlphaFoldDB" id="A0A139LL35"/>
<dbReference type="PATRIC" id="fig|329854.7.peg.1749"/>
<sequence length="44" mass="4926">MINDGKGDEVVKTLLGHLFFLYIKYNRDLSFISAGFLGEVGLSF</sequence>